<keyword evidence="2" id="KW-1003">Cell membrane</keyword>
<evidence type="ECO:0000256" key="2">
    <source>
        <dbReference type="ARBA" id="ARBA00022475"/>
    </source>
</evidence>
<evidence type="ECO:0000256" key="1">
    <source>
        <dbReference type="ARBA" id="ARBA00004651"/>
    </source>
</evidence>
<keyword evidence="10" id="KW-1185">Reference proteome</keyword>
<keyword evidence="3 7" id="KW-0812">Transmembrane</keyword>
<feature type="transmembrane region" description="Helical" evidence="7">
    <location>
        <begin position="333"/>
        <end position="358"/>
    </location>
</feature>
<feature type="transmembrane region" description="Helical" evidence="7">
    <location>
        <begin position="458"/>
        <end position="478"/>
    </location>
</feature>
<feature type="domain" description="ABC3 transporter permease C-terminal" evidence="8">
    <location>
        <begin position="288"/>
        <end position="412"/>
    </location>
</feature>
<comment type="caution">
    <text evidence="9">The sequence shown here is derived from an EMBL/GenBank/DDBJ whole genome shotgun (WGS) entry which is preliminary data.</text>
</comment>
<feature type="transmembrane region" description="Helical" evidence="7">
    <location>
        <begin position="378"/>
        <end position="403"/>
    </location>
</feature>
<keyword evidence="4 7" id="KW-1133">Transmembrane helix</keyword>
<evidence type="ECO:0000256" key="6">
    <source>
        <dbReference type="ARBA" id="ARBA00038076"/>
    </source>
</evidence>
<comment type="subcellular location">
    <subcellularLocation>
        <location evidence="1">Cell membrane</location>
        <topology evidence="1">Multi-pass membrane protein</topology>
    </subcellularLocation>
</comment>
<reference evidence="9 10" key="1">
    <citation type="submission" date="2023-03" db="EMBL/GenBank/DDBJ databases">
        <title>Bacillus Genome Sequencing.</title>
        <authorList>
            <person name="Dunlap C."/>
        </authorList>
    </citation>
    <scope>NUCLEOTIDE SEQUENCE [LARGE SCALE GENOMIC DNA]</scope>
    <source>
        <strain evidence="9 10">B-4107</strain>
    </source>
</reference>
<dbReference type="RefSeq" id="WP_328235829.1">
    <property type="nucleotide sequence ID" value="NZ_JAROAS010000001.1"/>
</dbReference>
<dbReference type="EMBL" id="JAROAS010000001">
    <property type="protein sequence ID" value="MED4126594.1"/>
    <property type="molecule type" value="Genomic_DNA"/>
</dbReference>
<feature type="domain" description="ABC3 transporter permease C-terminal" evidence="8">
    <location>
        <begin position="739"/>
        <end position="854"/>
    </location>
</feature>
<evidence type="ECO:0000256" key="5">
    <source>
        <dbReference type="ARBA" id="ARBA00023136"/>
    </source>
</evidence>
<feature type="transmembrane region" description="Helical" evidence="7">
    <location>
        <begin position="822"/>
        <end position="843"/>
    </location>
</feature>
<dbReference type="InterPro" id="IPR003838">
    <property type="entry name" value="ABC3_permease_C"/>
</dbReference>
<feature type="transmembrane region" description="Helical" evidence="7">
    <location>
        <begin position="282"/>
        <end position="309"/>
    </location>
</feature>
<evidence type="ECO:0000256" key="4">
    <source>
        <dbReference type="ARBA" id="ARBA00022989"/>
    </source>
</evidence>
<protein>
    <submittedName>
        <fullName evidence="9">ABC transporter permease</fullName>
    </submittedName>
</protein>
<dbReference type="PANTHER" id="PTHR30572:SF4">
    <property type="entry name" value="ABC TRANSPORTER PERMEASE YTRF"/>
    <property type="match status" value="1"/>
</dbReference>
<feature type="transmembrane region" description="Helical" evidence="7">
    <location>
        <begin position="734"/>
        <end position="761"/>
    </location>
</feature>
<gene>
    <name evidence="9" type="ORF">P5F74_00380</name>
</gene>
<comment type="similarity">
    <text evidence="6">Belongs to the ABC-4 integral membrane protein family.</text>
</comment>
<evidence type="ECO:0000256" key="3">
    <source>
        <dbReference type="ARBA" id="ARBA00022692"/>
    </source>
</evidence>
<dbReference type="Proteomes" id="UP001341820">
    <property type="component" value="Unassembled WGS sequence"/>
</dbReference>
<dbReference type="InterPro" id="IPR050250">
    <property type="entry name" value="Macrolide_Exporter_MacB"/>
</dbReference>
<sequence>MNIVNKLTIRNLQKNKKRTIVTLFGTIISVAMIFAVTTIAASMMDLLQRNAISNTGEWHVAYEDVSGPEVEALRTFDRTSELILHNKLGFVEEDARSSDENKSFLFINEFNEAGFNYFPIELSSGRLPHSSKELVLSTAVEEAFSLGETITLTYGNRFDEEGLFLDEYSLPEGTYGTDGQYIPNEETLEITGEREFTIVGFIEVPSWEPAWGPAHTAITMYDEKELVSETVSAGLIVVDHVNRSLYGDVKILNKELGKDASFNDELLRYYGLTLNDELQLTLYTAITIILVIIVIGSISLIFNAFAISVSERSQQLGMLSSVGATKRQKRNSVYFEGVLIGAISIPIGLLAGYTGIAITFHFIDGMFQSTLGIDQELYAVVTPTAVLAALAISIVTIFFSCYVPARRASKISAIDAIRQTHDVKLTKKVLKTSKLTKWLYGMEAELALKNLKRNKKRYYITVFSLIVSIILFLSVTFFTSTMTQSMMMTQQDPQYDISVYSEEGERDYESILTDREAMERVQTAQLITSVTVIGDVREAQIPERLKRDIDTWGQTIEEFDYTVDLIGLDKASYEAILGDATETGEQRSADNTVPAIVLETIQYPDDDAGQYVQTNAIDTSIGDTIQLIHQDWDDENVRTPLAPVEVIGLTDERPLSVGNVYLGNLVLMMETETLEALLADIEDDSVGYEQLYLKSDDPNETAEAIEALGNGQLQTYNFYERVESDLQMVVVVSVFTYGFIALITLISVANIINTISTGVGLRKRELAMYRSIGMTPHSFRKMIRYESLFYGIHSLIIGLPLSLGIMYGMYHTMVGSFVYPFTIPWVAIISVIIAVFGIVTFAMRYASSKMKKESIIDGLKQENS</sequence>
<name>A0ABU6NFN4_9BACI</name>
<keyword evidence="5 7" id="KW-0472">Membrane</keyword>
<organism evidence="9 10">
    <name type="scientific">Shouchella miscanthi</name>
    <dbReference type="NCBI Taxonomy" id="2598861"/>
    <lineage>
        <taxon>Bacteria</taxon>
        <taxon>Bacillati</taxon>
        <taxon>Bacillota</taxon>
        <taxon>Bacilli</taxon>
        <taxon>Bacillales</taxon>
        <taxon>Bacillaceae</taxon>
        <taxon>Shouchella</taxon>
    </lineage>
</organism>
<feature type="transmembrane region" description="Helical" evidence="7">
    <location>
        <begin position="788"/>
        <end position="810"/>
    </location>
</feature>
<evidence type="ECO:0000259" key="8">
    <source>
        <dbReference type="Pfam" id="PF02687"/>
    </source>
</evidence>
<evidence type="ECO:0000256" key="7">
    <source>
        <dbReference type="SAM" id="Phobius"/>
    </source>
</evidence>
<dbReference type="PANTHER" id="PTHR30572">
    <property type="entry name" value="MEMBRANE COMPONENT OF TRANSPORTER-RELATED"/>
    <property type="match status" value="1"/>
</dbReference>
<proteinExistence type="inferred from homology"/>
<evidence type="ECO:0000313" key="9">
    <source>
        <dbReference type="EMBL" id="MED4126594.1"/>
    </source>
</evidence>
<evidence type="ECO:0000313" key="10">
    <source>
        <dbReference type="Proteomes" id="UP001341820"/>
    </source>
</evidence>
<feature type="transmembrane region" description="Helical" evidence="7">
    <location>
        <begin position="20"/>
        <end position="44"/>
    </location>
</feature>
<dbReference type="Pfam" id="PF02687">
    <property type="entry name" value="FtsX"/>
    <property type="match status" value="2"/>
</dbReference>
<accession>A0ABU6NFN4</accession>